<evidence type="ECO:0000259" key="1">
    <source>
        <dbReference type="Pfam" id="PF03544"/>
    </source>
</evidence>
<dbReference type="GO" id="GO:0055085">
    <property type="term" value="P:transmembrane transport"/>
    <property type="evidence" value="ECO:0007669"/>
    <property type="project" value="InterPro"/>
</dbReference>
<dbReference type="RefSeq" id="WP_168610013.1">
    <property type="nucleotide sequence ID" value="NZ_JAAZQD010000014.1"/>
</dbReference>
<dbReference type="Proteomes" id="UP000541636">
    <property type="component" value="Unassembled WGS sequence"/>
</dbReference>
<dbReference type="InterPro" id="IPR037682">
    <property type="entry name" value="TonB_C"/>
</dbReference>
<dbReference type="SUPFAM" id="SSF74653">
    <property type="entry name" value="TolA/TonB C-terminal domain"/>
    <property type="match status" value="1"/>
</dbReference>
<dbReference type="Pfam" id="PF03544">
    <property type="entry name" value="TonB_C"/>
    <property type="match status" value="1"/>
</dbReference>
<dbReference type="AlphaFoldDB" id="A0A846ZQQ0"/>
<evidence type="ECO:0000313" key="2">
    <source>
        <dbReference type="EMBL" id="NKZ40252.1"/>
    </source>
</evidence>
<name>A0A846ZQQ0_9GAMM</name>
<evidence type="ECO:0000313" key="3">
    <source>
        <dbReference type="Proteomes" id="UP000541636"/>
    </source>
</evidence>
<dbReference type="EMBL" id="JAAZQD010000014">
    <property type="protein sequence ID" value="NKZ40252.1"/>
    <property type="molecule type" value="Genomic_DNA"/>
</dbReference>
<proteinExistence type="predicted"/>
<protein>
    <recommendedName>
        <fullName evidence="1">TonB C-terminal domain-containing protein</fullName>
    </recommendedName>
</protein>
<accession>A0A846ZQQ0</accession>
<gene>
    <name evidence="2" type="ORF">HF690_14960</name>
</gene>
<reference evidence="2 3" key="1">
    <citation type="journal article" date="2017" name="Int. J. Syst. Evol. Microbiol.">
        <title>Oleiagrimonas citrea sp. nov., a marine bacterium isolated from tidal flat sediment and emended description of the genus Oleiagrimonas Fang et al. 2015 and Oleiagrimonas soli.</title>
        <authorList>
            <person name="Yang S.H."/>
            <person name="Seo H.S."/>
            <person name="Seong C.N."/>
            <person name="Kwon K.K."/>
        </authorList>
    </citation>
    <scope>NUCLEOTIDE SEQUENCE [LARGE SCALE GENOMIC DNA]</scope>
    <source>
        <strain evidence="2 3">MEBiC09124</strain>
    </source>
</reference>
<dbReference type="Gene3D" id="3.30.1150.10">
    <property type="match status" value="1"/>
</dbReference>
<sequence>MIGAGFILILASKHATVMSDCGARDNSRVIEVTKSLVVKKGELVVPVSELSTKVGRRACVRLSFAIGRDGKAANIEVVESHGSFPLNVNAVAALKKYSFVKPALISSCKRLKKYSLVFSVIVDKAPPFPSRKSIDIDMIKK</sequence>
<feature type="domain" description="TonB C-terminal" evidence="1">
    <location>
        <begin position="53"/>
        <end position="99"/>
    </location>
</feature>
<comment type="caution">
    <text evidence="2">The sequence shown here is derived from an EMBL/GenBank/DDBJ whole genome shotgun (WGS) entry which is preliminary data.</text>
</comment>
<keyword evidence="3" id="KW-1185">Reference proteome</keyword>
<organism evidence="2 3">
    <name type="scientific">Oleiagrimonas citrea</name>
    <dbReference type="NCBI Taxonomy" id="1665687"/>
    <lineage>
        <taxon>Bacteria</taxon>
        <taxon>Pseudomonadati</taxon>
        <taxon>Pseudomonadota</taxon>
        <taxon>Gammaproteobacteria</taxon>
        <taxon>Lysobacterales</taxon>
        <taxon>Rhodanobacteraceae</taxon>
        <taxon>Oleiagrimonas</taxon>
    </lineage>
</organism>